<evidence type="ECO:0000259" key="21">
    <source>
        <dbReference type="Pfam" id="PF00391"/>
    </source>
</evidence>
<evidence type="ECO:0000256" key="8">
    <source>
        <dbReference type="ARBA" id="ARBA00022448"/>
    </source>
</evidence>
<accession>A0A1H6FEL2</accession>
<dbReference type="PANTHER" id="PTHR46244:SF3">
    <property type="entry name" value="PHOSPHOENOLPYRUVATE-PROTEIN PHOSPHOTRANSFERASE"/>
    <property type="match status" value="1"/>
</dbReference>
<reference evidence="24 25" key="1">
    <citation type="submission" date="2016-10" db="EMBL/GenBank/DDBJ databases">
        <authorList>
            <person name="de Groot N.N."/>
        </authorList>
    </citation>
    <scope>NUCLEOTIDE SEQUENCE [LARGE SCALE GENOMIC DNA]</scope>
    <source>
        <strain evidence="24">MBHS1</strain>
    </source>
</reference>
<keyword evidence="15 17" id="KW-0460">Magnesium</keyword>
<dbReference type="SUPFAM" id="SSF51621">
    <property type="entry name" value="Phosphoenolpyruvate/pyruvate domain"/>
    <property type="match status" value="1"/>
</dbReference>
<feature type="binding site" evidence="19">
    <location>
        <position position="317"/>
    </location>
    <ligand>
        <name>phosphoenolpyruvate</name>
        <dbReference type="ChEBI" id="CHEBI:58702"/>
    </ligand>
</feature>
<dbReference type="InterPro" id="IPR018274">
    <property type="entry name" value="PEP_util_AS"/>
</dbReference>
<dbReference type="GO" id="GO:0046872">
    <property type="term" value="F:metal ion binding"/>
    <property type="evidence" value="ECO:0007669"/>
    <property type="project" value="UniProtKB-KW"/>
</dbReference>
<feature type="domain" description="PEP-utilising enzyme mobile" evidence="21">
    <location>
        <begin position="176"/>
        <end position="246"/>
    </location>
</feature>
<feature type="binding site" evidence="20">
    <location>
        <position position="480"/>
    </location>
    <ligand>
        <name>Mg(2+)</name>
        <dbReference type="ChEBI" id="CHEBI:18420"/>
    </ligand>
</feature>
<evidence type="ECO:0000256" key="18">
    <source>
        <dbReference type="PIRSR" id="PIRSR000732-1"/>
    </source>
</evidence>
<dbReference type="InterPro" id="IPR008731">
    <property type="entry name" value="PTS_EIN"/>
</dbReference>
<dbReference type="Proteomes" id="UP000236724">
    <property type="component" value="Unassembled WGS sequence"/>
</dbReference>
<keyword evidence="11 17" id="KW-0808">Transferase</keyword>
<gene>
    <name evidence="24" type="primary">ptsI</name>
    <name evidence="24" type="ORF">MBHS_04359</name>
</gene>
<feature type="active site" description="Tele-phosphohistidine intermediate" evidence="18">
    <location>
        <position position="210"/>
    </location>
</feature>
<dbReference type="Gene3D" id="1.10.274.10">
    <property type="entry name" value="PtsI, HPr-binding domain"/>
    <property type="match status" value="1"/>
</dbReference>
<dbReference type="GO" id="GO:0005737">
    <property type="term" value="C:cytoplasm"/>
    <property type="evidence" value="ECO:0007669"/>
    <property type="project" value="UniProtKB-SubCell"/>
</dbReference>
<dbReference type="SUPFAM" id="SSF52009">
    <property type="entry name" value="Phosphohistidine domain"/>
    <property type="match status" value="1"/>
</dbReference>
<keyword evidence="13 17" id="KW-0479">Metal-binding</keyword>
<comment type="similarity">
    <text evidence="5 17">Belongs to the PEP-utilizing enzyme family.</text>
</comment>
<comment type="function">
    <text evidence="3 17">General (non sugar-specific) component of the phosphoenolpyruvate-dependent sugar phosphotransferase system (sugar PTS). This major carbohydrate active-transport system catalyzes the phosphorylation of incoming sugar substrates concomitantly with their translocation across the cell membrane. Enzyme I transfers the phosphoryl group from phosphoenolpyruvate (PEP) to the phosphoryl carrier protein (HPr).</text>
</comment>
<evidence type="ECO:0000313" key="25">
    <source>
        <dbReference type="Proteomes" id="UP000236724"/>
    </source>
</evidence>
<dbReference type="Gene3D" id="3.50.30.10">
    <property type="entry name" value="Phosphohistidine domain"/>
    <property type="match status" value="1"/>
</dbReference>
<dbReference type="Pfam" id="PF05524">
    <property type="entry name" value="PEP-utilisers_N"/>
    <property type="match status" value="1"/>
</dbReference>
<dbReference type="GO" id="GO:0008965">
    <property type="term" value="F:phosphoenolpyruvate-protein phosphotransferase activity"/>
    <property type="evidence" value="ECO:0007669"/>
    <property type="project" value="UniProtKB-EC"/>
</dbReference>
<dbReference type="PIRSF" id="PIRSF000732">
    <property type="entry name" value="PTS_enzyme_I"/>
    <property type="match status" value="1"/>
</dbReference>
<dbReference type="InterPro" id="IPR006318">
    <property type="entry name" value="PTS_EI-like"/>
</dbReference>
<dbReference type="InterPro" id="IPR036618">
    <property type="entry name" value="PtsI_HPr-bd_sf"/>
</dbReference>
<evidence type="ECO:0000256" key="19">
    <source>
        <dbReference type="PIRSR" id="PIRSR000732-2"/>
    </source>
</evidence>
<feature type="binding site" evidence="20">
    <location>
        <position position="456"/>
    </location>
    <ligand>
        <name>Mg(2+)</name>
        <dbReference type="ChEBI" id="CHEBI:18420"/>
    </ligand>
</feature>
<dbReference type="InterPro" id="IPR050499">
    <property type="entry name" value="PEP-utilizing_PTS_enzyme"/>
</dbReference>
<dbReference type="InterPro" id="IPR000121">
    <property type="entry name" value="PEP_util_C"/>
</dbReference>
<dbReference type="OrthoDB" id="9765468at2"/>
<evidence type="ECO:0000259" key="22">
    <source>
        <dbReference type="Pfam" id="PF02896"/>
    </source>
</evidence>
<evidence type="ECO:0000313" key="24">
    <source>
        <dbReference type="EMBL" id="SEH08467.1"/>
    </source>
</evidence>
<dbReference type="PROSITE" id="PS00370">
    <property type="entry name" value="PEP_ENZYMES_PHOS_SITE"/>
    <property type="match status" value="1"/>
</dbReference>
<evidence type="ECO:0000259" key="23">
    <source>
        <dbReference type="Pfam" id="PF05524"/>
    </source>
</evidence>
<evidence type="ECO:0000256" key="15">
    <source>
        <dbReference type="ARBA" id="ARBA00022842"/>
    </source>
</evidence>
<organism evidence="24 25">
    <name type="scientific">Candidatus Venteria ishoeyi</name>
    <dbReference type="NCBI Taxonomy" id="1899563"/>
    <lineage>
        <taxon>Bacteria</taxon>
        <taxon>Pseudomonadati</taxon>
        <taxon>Pseudomonadota</taxon>
        <taxon>Gammaproteobacteria</taxon>
        <taxon>Thiotrichales</taxon>
        <taxon>Thiotrichaceae</taxon>
        <taxon>Venteria</taxon>
    </lineage>
</organism>
<keyword evidence="25" id="KW-1185">Reference proteome</keyword>
<evidence type="ECO:0000256" key="17">
    <source>
        <dbReference type="PIRNR" id="PIRNR000732"/>
    </source>
</evidence>
<comment type="catalytic activity">
    <reaction evidence="1 17">
        <text>L-histidyl-[protein] + phosphoenolpyruvate = N(pros)-phospho-L-histidyl-[protein] + pyruvate</text>
        <dbReference type="Rhea" id="RHEA:23880"/>
        <dbReference type="Rhea" id="RHEA-COMP:9745"/>
        <dbReference type="Rhea" id="RHEA-COMP:9746"/>
        <dbReference type="ChEBI" id="CHEBI:15361"/>
        <dbReference type="ChEBI" id="CHEBI:29979"/>
        <dbReference type="ChEBI" id="CHEBI:58702"/>
        <dbReference type="ChEBI" id="CHEBI:64837"/>
        <dbReference type="EC" id="2.7.3.9"/>
    </reaction>
</comment>
<dbReference type="PRINTS" id="PR01736">
    <property type="entry name" value="PHPHTRNFRASE"/>
</dbReference>
<dbReference type="InterPro" id="IPR036637">
    <property type="entry name" value="Phosphohistidine_dom_sf"/>
</dbReference>
<dbReference type="PROSITE" id="PS00742">
    <property type="entry name" value="PEP_ENZYMES_2"/>
    <property type="match status" value="1"/>
</dbReference>
<evidence type="ECO:0000256" key="16">
    <source>
        <dbReference type="ARBA" id="ARBA00033235"/>
    </source>
</evidence>
<dbReference type="InterPro" id="IPR040442">
    <property type="entry name" value="Pyrv_kinase-like_dom_sf"/>
</dbReference>
<evidence type="ECO:0000256" key="1">
    <source>
        <dbReference type="ARBA" id="ARBA00000683"/>
    </source>
</evidence>
<feature type="binding site" evidence="19">
    <location>
        <begin position="479"/>
        <end position="480"/>
    </location>
    <ligand>
        <name>phosphoenolpyruvate</name>
        <dbReference type="ChEBI" id="CHEBI:58702"/>
    </ligand>
</feature>
<evidence type="ECO:0000256" key="11">
    <source>
        <dbReference type="ARBA" id="ARBA00022679"/>
    </source>
</evidence>
<evidence type="ECO:0000256" key="12">
    <source>
        <dbReference type="ARBA" id="ARBA00022683"/>
    </source>
</evidence>
<comment type="cofactor">
    <cofactor evidence="2 17 20">
        <name>Mg(2+)</name>
        <dbReference type="ChEBI" id="CHEBI:18420"/>
    </cofactor>
</comment>
<keyword evidence="8 17" id="KW-0813">Transport</keyword>
<dbReference type="GO" id="GO:0009401">
    <property type="term" value="P:phosphoenolpyruvate-dependent sugar phosphotransferase system"/>
    <property type="evidence" value="ECO:0007669"/>
    <property type="project" value="UniProtKB-KW"/>
</dbReference>
<dbReference type="InterPro" id="IPR023151">
    <property type="entry name" value="PEP_util_CS"/>
</dbReference>
<evidence type="ECO:0000256" key="9">
    <source>
        <dbReference type="ARBA" id="ARBA00022490"/>
    </source>
</evidence>
<sequence>MSFTLHGLGVSRGLVIGVVHILRPQIEFNEYPITKTQLSAEIVRFQSALSAALHELKQIRDQIPLIYPTQSQPQIQGHMNTAAEIASFIDPHILMLEDAMLTQAPVEIIESRLCNAEWALKIQRDKLMSVFQAIDDPYLQSRSVDIEQVVNRVQACLVKQANKAKRHNSNEMDLSGRIVLADDLTPADTALMPHHGIKAFITEFGGINSHTAIIARSLGIPAIVGVRNARRYIDGDDVLVLDGRRGIILGNPDSRSLRYYRVKQNEQRRYHQTLNRLCKAPSITRDGTTISLQANIEMPTDLEPVLRSGADGIGLYRTEFLYMNRKEKPPPDEEEHYRAYVKVLNKLSGMVTIRTLDLGGDKQADDDRRNKLSMPLNPALGLRAVRMCLKDLNLFRLQLRAILRASVHGKVSMMIPMVATLTELHQVKQIIANVQKDLRSQDIPFDPDIPVGVMIEVPSIAICADMFAPHVDFFSIGTNDLIQYTLAIDRLDDEVSYLYDPLNPAVLRLLKNILDVGNEHKKPVSMCGEMAGDSRYVRLLLGMGLRHFSVTPESLLEIKQIIRHSDLGKLQALADRVLRTSNRERIASLVARMEA</sequence>
<name>A0A1H6FEL2_9GAMM</name>
<dbReference type="Pfam" id="PF00391">
    <property type="entry name" value="PEP-utilizers"/>
    <property type="match status" value="1"/>
</dbReference>
<protein>
    <recommendedName>
        <fullName evidence="7 17">Phosphoenolpyruvate-protein phosphotransferase</fullName>
        <ecNumber evidence="6 17">2.7.3.9</ecNumber>
    </recommendedName>
    <alternativeName>
        <fullName evidence="16 17">Phosphotransferase system, enzyme I</fullName>
    </alternativeName>
</protein>
<evidence type="ECO:0000256" key="7">
    <source>
        <dbReference type="ARBA" id="ARBA00016544"/>
    </source>
</evidence>
<feature type="domain" description="PEP-utilising enzyme C-terminal" evidence="22">
    <location>
        <begin position="274"/>
        <end position="566"/>
    </location>
</feature>
<keyword evidence="9 17" id="KW-0963">Cytoplasm</keyword>
<dbReference type="InterPro" id="IPR008279">
    <property type="entry name" value="PEP-util_enz_mobile_dom"/>
</dbReference>
<evidence type="ECO:0000256" key="4">
    <source>
        <dbReference type="ARBA" id="ARBA00004496"/>
    </source>
</evidence>
<dbReference type="EC" id="2.7.3.9" evidence="6 17"/>
<feature type="binding site" evidence="19">
    <location>
        <position position="354"/>
    </location>
    <ligand>
        <name>phosphoenolpyruvate</name>
        <dbReference type="ChEBI" id="CHEBI:58702"/>
    </ligand>
</feature>
<dbReference type="Gene3D" id="3.20.20.60">
    <property type="entry name" value="Phosphoenolpyruvate-binding domains"/>
    <property type="match status" value="1"/>
</dbReference>
<evidence type="ECO:0000256" key="2">
    <source>
        <dbReference type="ARBA" id="ARBA00001946"/>
    </source>
</evidence>
<evidence type="ECO:0000256" key="14">
    <source>
        <dbReference type="ARBA" id="ARBA00022777"/>
    </source>
</evidence>
<dbReference type="AlphaFoldDB" id="A0A1H6FEL2"/>
<comment type="subcellular location">
    <subcellularLocation>
        <location evidence="4 17">Cytoplasm</location>
    </subcellularLocation>
</comment>
<dbReference type="GO" id="GO:0016301">
    <property type="term" value="F:kinase activity"/>
    <property type="evidence" value="ECO:0007669"/>
    <property type="project" value="UniProtKB-KW"/>
</dbReference>
<feature type="binding site" evidence="19">
    <location>
        <position position="490"/>
    </location>
    <ligand>
        <name>phosphoenolpyruvate</name>
        <dbReference type="ChEBI" id="CHEBI:58702"/>
    </ligand>
</feature>
<dbReference type="InterPro" id="IPR024692">
    <property type="entry name" value="PTS_EI"/>
</dbReference>
<dbReference type="EMBL" id="FMSV02000549">
    <property type="protein sequence ID" value="SEH08467.1"/>
    <property type="molecule type" value="Genomic_DNA"/>
</dbReference>
<feature type="domain" description="Phosphotransferase system enzyme I N-terminal" evidence="23">
    <location>
        <begin position="6"/>
        <end position="142"/>
    </location>
</feature>
<dbReference type="SUPFAM" id="SSF47831">
    <property type="entry name" value="Enzyme I of the PEP:sugar phosphotransferase system HPr-binding (sub)domain"/>
    <property type="match status" value="1"/>
</dbReference>
<dbReference type="RefSeq" id="WP_103922009.1">
    <property type="nucleotide sequence ID" value="NZ_FMSV02000549.1"/>
</dbReference>
<dbReference type="Pfam" id="PF02896">
    <property type="entry name" value="PEP-utilizers_C"/>
    <property type="match status" value="1"/>
</dbReference>
<feature type="active site" description="Proton donor" evidence="18">
    <location>
        <position position="527"/>
    </location>
</feature>
<dbReference type="PANTHER" id="PTHR46244">
    <property type="entry name" value="PHOSPHOENOLPYRUVATE-PROTEIN PHOSPHOTRANSFERASE"/>
    <property type="match status" value="1"/>
</dbReference>
<evidence type="ECO:0000256" key="3">
    <source>
        <dbReference type="ARBA" id="ARBA00002728"/>
    </source>
</evidence>
<dbReference type="InterPro" id="IPR015813">
    <property type="entry name" value="Pyrv/PenolPyrv_kinase-like_dom"/>
</dbReference>
<evidence type="ECO:0000256" key="20">
    <source>
        <dbReference type="PIRSR" id="PIRSR000732-3"/>
    </source>
</evidence>
<proteinExistence type="inferred from homology"/>
<evidence type="ECO:0000256" key="13">
    <source>
        <dbReference type="ARBA" id="ARBA00022723"/>
    </source>
</evidence>
<evidence type="ECO:0000256" key="10">
    <source>
        <dbReference type="ARBA" id="ARBA00022597"/>
    </source>
</evidence>
<evidence type="ECO:0000256" key="5">
    <source>
        <dbReference type="ARBA" id="ARBA00007837"/>
    </source>
</evidence>
<keyword evidence="12 17" id="KW-0598">Phosphotransferase system</keyword>
<keyword evidence="24" id="KW-0670">Pyruvate</keyword>
<dbReference type="NCBIfam" id="TIGR01417">
    <property type="entry name" value="PTS_I_fam"/>
    <property type="match status" value="1"/>
</dbReference>
<keyword evidence="10 17" id="KW-0762">Sugar transport</keyword>
<keyword evidence="14 17" id="KW-0418">Kinase</keyword>
<evidence type="ECO:0000256" key="6">
    <source>
        <dbReference type="ARBA" id="ARBA00012232"/>
    </source>
</evidence>